<reference evidence="10 11" key="1">
    <citation type="submission" date="2019-05" db="EMBL/GenBank/DDBJ databases">
        <title>Hymenobacter edaphi sp. nov., isolated from abandoned arsenic-contaminated farmland soil.</title>
        <authorList>
            <person name="Nie L."/>
        </authorList>
    </citation>
    <scope>NUCLEOTIDE SEQUENCE [LARGE SCALE GENOMIC DNA]</scope>
    <source>
        <strain evidence="10 11">1-3-3-8</strain>
    </source>
</reference>
<evidence type="ECO:0000256" key="4">
    <source>
        <dbReference type="ARBA" id="ARBA00022692"/>
    </source>
</evidence>
<dbReference type="SUPFAM" id="SSF49464">
    <property type="entry name" value="Carboxypeptidase regulatory domain-like"/>
    <property type="match status" value="1"/>
</dbReference>
<dbReference type="PROSITE" id="PS52016">
    <property type="entry name" value="TONB_DEPENDENT_REC_3"/>
    <property type="match status" value="1"/>
</dbReference>
<keyword evidence="2 7" id="KW-0813">Transport</keyword>
<dbReference type="EMBL" id="VAJM01000011">
    <property type="protein sequence ID" value="TLM89774.1"/>
    <property type="molecule type" value="Genomic_DNA"/>
</dbReference>
<dbReference type="Gene3D" id="2.170.130.10">
    <property type="entry name" value="TonB-dependent receptor, plug domain"/>
    <property type="match status" value="1"/>
</dbReference>
<dbReference type="InterPro" id="IPR012910">
    <property type="entry name" value="Plug_dom"/>
</dbReference>
<keyword evidence="5 7" id="KW-0472">Membrane</keyword>
<dbReference type="InterPro" id="IPR008969">
    <property type="entry name" value="CarboxyPept-like_regulatory"/>
</dbReference>
<evidence type="ECO:0000256" key="5">
    <source>
        <dbReference type="ARBA" id="ARBA00023136"/>
    </source>
</evidence>
<dbReference type="InterPro" id="IPR037066">
    <property type="entry name" value="Plug_dom_sf"/>
</dbReference>
<feature type="domain" description="TonB-dependent receptor plug" evidence="9">
    <location>
        <begin position="176"/>
        <end position="284"/>
    </location>
</feature>
<dbReference type="Gene3D" id="2.40.170.20">
    <property type="entry name" value="TonB-dependent receptor, beta-barrel domain"/>
    <property type="match status" value="1"/>
</dbReference>
<keyword evidence="3 7" id="KW-1134">Transmembrane beta strand</keyword>
<dbReference type="InterPro" id="IPR039426">
    <property type="entry name" value="TonB-dep_rcpt-like"/>
</dbReference>
<dbReference type="Pfam" id="PF13715">
    <property type="entry name" value="CarbopepD_reg_2"/>
    <property type="match status" value="1"/>
</dbReference>
<accession>A0A5R8WLA7</accession>
<evidence type="ECO:0000259" key="9">
    <source>
        <dbReference type="Pfam" id="PF07715"/>
    </source>
</evidence>
<feature type="compositionally biased region" description="Basic residues" evidence="8">
    <location>
        <begin position="13"/>
        <end position="22"/>
    </location>
</feature>
<evidence type="ECO:0000256" key="7">
    <source>
        <dbReference type="PROSITE-ProRule" id="PRU01360"/>
    </source>
</evidence>
<comment type="similarity">
    <text evidence="7">Belongs to the TonB-dependent receptor family.</text>
</comment>
<keyword evidence="4 7" id="KW-0812">Transmembrane</keyword>
<comment type="subcellular location">
    <subcellularLocation>
        <location evidence="1 7">Cell outer membrane</location>
        <topology evidence="1 7">Multi-pass membrane protein</topology>
    </subcellularLocation>
</comment>
<evidence type="ECO:0000256" key="2">
    <source>
        <dbReference type="ARBA" id="ARBA00022448"/>
    </source>
</evidence>
<dbReference type="InterPro" id="IPR036942">
    <property type="entry name" value="Beta-barrel_TonB_sf"/>
</dbReference>
<keyword evidence="11" id="KW-1185">Reference proteome</keyword>
<evidence type="ECO:0000256" key="8">
    <source>
        <dbReference type="SAM" id="MobiDB-lite"/>
    </source>
</evidence>
<dbReference type="GO" id="GO:0009279">
    <property type="term" value="C:cell outer membrane"/>
    <property type="evidence" value="ECO:0007669"/>
    <property type="project" value="UniProtKB-SubCell"/>
</dbReference>
<dbReference type="SUPFAM" id="SSF56935">
    <property type="entry name" value="Porins"/>
    <property type="match status" value="1"/>
</dbReference>
<dbReference type="Gene3D" id="2.60.40.1120">
    <property type="entry name" value="Carboxypeptidase-like, regulatory domain"/>
    <property type="match status" value="1"/>
</dbReference>
<dbReference type="Pfam" id="PF07715">
    <property type="entry name" value="Plug"/>
    <property type="match status" value="1"/>
</dbReference>
<evidence type="ECO:0000313" key="11">
    <source>
        <dbReference type="Proteomes" id="UP000305517"/>
    </source>
</evidence>
<evidence type="ECO:0000256" key="3">
    <source>
        <dbReference type="ARBA" id="ARBA00022452"/>
    </source>
</evidence>
<sequence length="1104" mass="120387">MPGASAPPPTPRASKRLTSPRHAHCFPTHQPYMKNLYPKLQAPGSAPRLAGALLSGLLVGATAATAGTPTTPPAATTDAQINVNITGTVRDAKGGVVPGASVVLKGTTTGTSTDAQGVFRINVPTGNETLVISSVGFQKQEVALNGRTTLDVTLAEETSKLNEVVVVGYGTQSRVSLTGAVATVDMKAIEELPVGSLSTAIAGQNPGVGVSGGTARPGEKGAITVRRPLVLSKDGGTERPLFVIDNVVRTEEDFNLLDQSEVEAISILKDAAAAIYGARSNQGVVVVATKRGKAGPPKFTYSGSVGVSDAVRLPTMMSGLEHATYLNDYNFYRNRPATDASIYTPDELEYFANNNNNWLEQAWKPSTTTRNALNVSGGGERATYFASVTYNRQNGNFDNVKSDKWTFRASTDVNVAKGLKAGLALSGDLFKRKTYWFKQGQESADNDARSLLLTPAFQAFYVNGVPNYTTPGTTNVNTLDATNFFEVQKSNNYTSQRNTGLNLTANVDYELPFVKGLRARVLYARTLDNNFGKNFGTSYVVNEYKGLGEHRHIPGGEFVQQRTIPNGNQIFIVPTYTDTYQLNGYLNYDQQFGRHQISALAFFEQQELQYDEVRSSKSTVVPGGLDNMNFTIGEVNLTETARESGILSYAGRINYSFANKYFAELALRYDGSTNFAPEYRWGLFPSLSAGWVISEENFFFQSNAINFLKVRGSVGLLGGDATKAYNWQENYKFEVGKGAVFGGNTDRTITIAPNNALANRRARWDNNEKYNAGIDARFLDNRLSLSVDGFLDKRYNMLTQLNSAATVVIGAALPSENYSAVNSFGTEVSVGYADKIGSDFTYRLNSFFSWSDTRNVKVDVERGKIGQWDDPTGKSRDQGVVGYEYLGMFRTQADVDAWLADNPGYTLFKDVPKPGMLYYRDIRGPKDASGNYTAPDGKIDEEDQTFLTKKASNLYSIGLNPSISYKGLTVQLTMGVSFGGMDLVESAARKAATATSNRPAFWADHWTEATPDAKYPAPFTSNSYDRASAFWFRSSTTANMRNATISYSLPTALVNRASLSSVKVYFVAVNPLNFYNPYDYKVYSGSFDVYPTLRTLSLGLNVGF</sequence>
<proteinExistence type="inferred from homology"/>
<feature type="compositionally biased region" description="Pro residues" evidence="8">
    <location>
        <begin position="1"/>
        <end position="11"/>
    </location>
</feature>
<evidence type="ECO:0000313" key="10">
    <source>
        <dbReference type="EMBL" id="TLM89774.1"/>
    </source>
</evidence>
<evidence type="ECO:0000256" key="1">
    <source>
        <dbReference type="ARBA" id="ARBA00004571"/>
    </source>
</evidence>
<evidence type="ECO:0000256" key="6">
    <source>
        <dbReference type="ARBA" id="ARBA00023237"/>
    </source>
</evidence>
<keyword evidence="6 7" id="KW-0998">Cell outer membrane</keyword>
<dbReference type="Proteomes" id="UP000305517">
    <property type="component" value="Unassembled WGS sequence"/>
</dbReference>
<organism evidence="10 11">
    <name type="scientific">Hymenobacter jeollabukensis</name>
    <dbReference type="NCBI Taxonomy" id="2025313"/>
    <lineage>
        <taxon>Bacteria</taxon>
        <taxon>Pseudomonadati</taxon>
        <taxon>Bacteroidota</taxon>
        <taxon>Cytophagia</taxon>
        <taxon>Cytophagales</taxon>
        <taxon>Hymenobacteraceae</taxon>
        <taxon>Hymenobacter</taxon>
    </lineage>
</organism>
<dbReference type="InterPro" id="IPR023996">
    <property type="entry name" value="TonB-dep_OMP_SusC/RagA"/>
</dbReference>
<dbReference type="OrthoDB" id="9768177at2"/>
<protein>
    <submittedName>
        <fullName evidence="10">SusC/RagA family TonB-linked outer membrane protein</fullName>
    </submittedName>
</protein>
<comment type="caution">
    <text evidence="10">The sequence shown here is derived from an EMBL/GenBank/DDBJ whole genome shotgun (WGS) entry which is preliminary data.</text>
</comment>
<dbReference type="AlphaFoldDB" id="A0A5R8WLA7"/>
<gene>
    <name evidence="10" type="ORF">FDY95_19375</name>
</gene>
<feature type="region of interest" description="Disordered" evidence="8">
    <location>
        <begin position="1"/>
        <end position="22"/>
    </location>
</feature>
<name>A0A5R8WLA7_9BACT</name>
<dbReference type="NCBIfam" id="TIGR04056">
    <property type="entry name" value="OMP_RagA_SusC"/>
    <property type="match status" value="1"/>
</dbReference>